<name>A0ABT1S248_9FIRM</name>
<dbReference type="InterPro" id="IPR010982">
    <property type="entry name" value="Lambda_DNA-bd_dom_sf"/>
</dbReference>
<dbReference type="PANTHER" id="PTHR46558">
    <property type="entry name" value="TRACRIPTIONAL REGULATORY PROTEIN-RELATED-RELATED"/>
    <property type="match status" value="1"/>
</dbReference>
<reference evidence="3 4" key="1">
    <citation type="submission" date="2022-06" db="EMBL/GenBank/DDBJ databases">
        <title>Isolation of gut microbiota from human fecal samples.</title>
        <authorList>
            <person name="Pamer E.G."/>
            <person name="Barat B."/>
            <person name="Waligurski E."/>
            <person name="Medina S."/>
            <person name="Paddock L."/>
            <person name="Mostad J."/>
        </authorList>
    </citation>
    <scope>NUCLEOTIDE SEQUENCE [LARGE SCALE GENOMIC DNA]</scope>
    <source>
        <strain evidence="3 4">DFI.9.73</strain>
    </source>
</reference>
<dbReference type="PANTHER" id="PTHR46558:SF11">
    <property type="entry name" value="HTH-TYPE TRANSCRIPTIONAL REGULATOR XRE"/>
    <property type="match status" value="1"/>
</dbReference>
<dbReference type="SMART" id="SM00530">
    <property type="entry name" value="HTH_XRE"/>
    <property type="match status" value="1"/>
</dbReference>
<dbReference type="RefSeq" id="WP_256192187.1">
    <property type="nucleotide sequence ID" value="NZ_JANFZG010000034.1"/>
</dbReference>
<dbReference type="Pfam" id="PF01381">
    <property type="entry name" value="HTH_3"/>
    <property type="match status" value="1"/>
</dbReference>
<evidence type="ECO:0000313" key="4">
    <source>
        <dbReference type="Proteomes" id="UP001524473"/>
    </source>
</evidence>
<protein>
    <submittedName>
        <fullName evidence="3">Helix-turn-helix domain-containing protein</fullName>
    </submittedName>
</protein>
<dbReference type="CDD" id="cd00093">
    <property type="entry name" value="HTH_XRE"/>
    <property type="match status" value="1"/>
</dbReference>
<sequence length="115" mass="12809">MIDYKMIGARIRAIRNARKMTQEQLAEAVGVGVTHISHIETGNSIPSLQVVINIINALNCSADELLFMDVQKASPEINGWLTELVADCSQEERKLISDMVIALKASLRRLKTFEL</sequence>
<gene>
    <name evidence="3" type="ORF">NE695_13845</name>
</gene>
<dbReference type="SUPFAM" id="SSF47413">
    <property type="entry name" value="lambda repressor-like DNA-binding domains"/>
    <property type="match status" value="1"/>
</dbReference>
<dbReference type="PROSITE" id="PS50943">
    <property type="entry name" value="HTH_CROC1"/>
    <property type="match status" value="1"/>
</dbReference>
<dbReference type="InterPro" id="IPR001387">
    <property type="entry name" value="Cro/C1-type_HTH"/>
</dbReference>
<comment type="caution">
    <text evidence="3">The sequence shown here is derived from an EMBL/GenBank/DDBJ whole genome shotgun (WGS) entry which is preliminary data.</text>
</comment>
<evidence type="ECO:0000256" key="1">
    <source>
        <dbReference type="ARBA" id="ARBA00023125"/>
    </source>
</evidence>
<dbReference type="EMBL" id="JANFZH010000034">
    <property type="protein sequence ID" value="MCQ4840993.1"/>
    <property type="molecule type" value="Genomic_DNA"/>
</dbReference>
<keyword evidence="4" id="KW-1185">Reference proteome</keyword>
<proteinExistence type="predicted"/>
<evidence type="ECO:0000259" key="2">
    <source>
        <dbReference type="PROSITE" id="PS50943"/>
    </source>
</evidence>
<organism evidence="3 4">
    <name type="scientific">Neglectibacter timonensis</name>
    <dbReference type="NCBI Taxonomy" id="1776382"/>
    <lineage>
        <taxon>Bacteria</taxon>
        <taxon>Bacillati</taxon>
        <taxon>Bacillota</taxon>
        <taxon>Clostridia</taxon>
        <taxon>Eubacteriales</taxon>
        <taxon>Oscillospiraceae</taxon>
        <taxon>Neglectibacter</taxon>
    </lineage>
</organism>
<accession>A0ABT1S248</accession>
<evidence type="ECO:0000313" key="3">
    <source>
        <dbReference type="EMBL" id="MCQ4840993.1"/>
    </source>
</evidence>
<dbReference type="Gene3D" id="1.10.260.40">
    <property type="entry name" value="lambda repressor-like DNA-binding domains"/>
    <property type="match status" value="1"/>
</dbReference>
<dbReference type="Proteomes" id="UP001524473">
    <property type="component" value="Unassembled WGS sequence"/>
</dbReference>
<keyword evidence="1" id="KW-0238">DNA-binding</keyword>
<feature type="domain" description="HTH cro/C1-type" evidence="2">
    <location>
        <begin position="11"/>
        <end position="65"/>
    </location>
</feature>